<keyword evidence="1" id="KW-0812">Transmembrane</keyword>
<dbReference type="InterPro" id="IPR045713">
    <property type="entry name" value="DUF6069"/>
</dbReference>
<proteinExistence type="predicted"/>
<protein>
    <submittedName>
        <fullName evidence="2">Uncharacterized protein</fullName>
    </submittedName>
</protein>
<feature type="transmembrane region" description="Helical" evidence="1">
    <location>
        <begin position="16"/>
        <end position="37"/>
    </location>
</feature>
<evidence type="ECO:0000313" key="5">
    <source>
        <dbReference type="Proteomes" id="UP000188551"/>
    </source>
</evidence>
<dbReference type="EMBL" id="ANMG01000035">
    <property type="protein sequence ID" value="EMD26156.1"/>
    <property type="molecule type" value="Genomic_DNA"/>
</dbReference>
<dbReference type="Pfam" id="PF19545">
    <property type="entry name" value="DUF6069"/>
    <property type="match status" value="1"/>
</dbReference>
<dbReference type="EMBL" id="MUXN01000028">
    <property type="protein sequence ID" value="OOC01405.1"/>
    <property type="molecule type" value="Genomic_DNA"/>
</dbReference>
<sequence>MSTTEIKNDTRRGRGLVVIAAIVTPVVLWTLVTYAFGFGITVPESFGSDARAELEPVAVGVTVVAAVLAGWASLALLERFVGKAGLTVWTVIALVVFLGTLPYMPGFTITERLLLGLIHLSLALILIVGMRRTSRFARSDG</sequence>
<dbReference type="PATRIC" id="fig|1238180.3.peg.4036"/>
<dbReference type="Proteomes" id="UP000014137">
    <property type="component" value="Unassembled WGS sequence"/>
</dbReference>
<reference evidence="3 5" key="2">
    <citation type="submission" date="2017-02" db="EMBL/GenBank/DDBJ databases">
        <title>Amycolatopsis azurea DSM 43854 draft genome.</title>
        <authorList>
            <person name="Mayilraj S."/>
        </authorList>
    </citation>
    <scope>NUCLEOTIDE SEQUENCE [LARGE SCALE GENOMIC DNA]</scope>
    <source>
        <strain evidence="3 5">DSM 43854</strain>
    </source>
</reference>
<evidence type="ECO:0000313" key="2">
    <source>
        <dbReference type="EMBL" id="EMD26156.1"/>
    </source>
</evidence>
<evidence type="ECO:0000313" key="4">
    <source>
        <dbReference type="Proteomes" id="UP000014137"/>
    </source>
</evidence>
<accession>M2QHG1</accession>
<dbReference type="RefSeq" id="WP_005158436.1">
    <property type="nucleotide sequence ID" value="NZ_ANMG01000035.1"/>
</dbReference>
<dbReference type="Proteomes" id="UP000188551">
    <property type="component" value="Unassembled WGS sequence"/>
</dbReference>
<keyword evidence="1" id="KW-1133">Transmembrane helix</keyword>
<keyword evidence="5" id="KW-1185">Reference proteome</keyword>
<feature type="transmembrane region" description="Helical" evidence="1">
    <location>
        <begin position="113"/>
        <end position="130"/>
    </location>
</feature>
<keyword evidence="1" id="KW-0472">Membrane</keyword>
<dbReference type="OrthoDB" id="3482556at2"/>
<name>M2QHG1_9PSEU</name>
<evidence type="ECO:0000256" key="1">
    <source>
        <dbReference type="SAM" id="Phobius"/>
    </source>
</evidence>
<dbReference type="AlphaFoldDB" id="M2QHG1"/>
<organism evidence="2 4">
    <name type="scientific">Amycolatopsis azurea DSM 43854</name>
    <dbReference type="NCBI Taxonomy" id="1238180"/>
    <lineage>
        <taxon>Bacteria</taxon>
        <taxon>Bacillati</taxon>
        <taxon>Actinomycetota</taxon>
        <taxon>Actinomycetes</taxon>
        <taxon>Pseudonocardiales</taxon>
        <taxon>Pseudonocardiaceae</taxon>
        <taxon>Amycolatopsis</taxon>
    </lineage>
</organism>
<feature type="transmembrane region" description="Helical" evidence="1">
    <location>
        <begin position="57"/>
        <end position="77"/>
    </location>
</feature>
<reference evidence="2 4" key="1">
    <citation type="submission" date="2012-10" db="EMBL/GenBank/DDBJ databases">
        <title>Genome assembly of Amycolatopsis azurea DSM 43854.</title>
        <authorList>
            <person name="Khatri I."/>
            <person name="Kaur I."/>
            <person name="Subramanian S."/>
            <person name="Mayilraj S."/>
        </authorList>
    </citation>
    <scope>NUCLEOTIDE SEQUENCE [LARGE SCALE GENOMIC DNA]</scope>
    <source>
        <strain evidence="2 4">DSM 43854</strain>
    </source>
</reference>
<evidence type="ECO:0000313" key="3">
    <source>
        <dbReference type="EMBL" id="OOC01405.1"/>
    </source>
</evidence>
<feature type="transmembrane region" description="Helical" evidence="1">
    <location>
        <begin position="84"/>
        <end position="101"/>
    </location>
</feature>
<comment type="caution">
    <text evidence="2">The sequence shown here is derived from an EMBL/GenBank/DDBJ whole genome shotgun (WGS) entry which is preliminary data.</text>
</comment>
<gene>
    <name evidence="3" type="ORF">B0293_38080</name>
    <name evidence="2" type="ORF">C791_3704</name>
</gene>